<keyword evidence="2" id="KW-1185">Reference proteome</keyword>
<dbReference type="Proteomes" id="UP000002384">
    <property type="component" value="Chromosome"/>
</dbReference>
<reference evidence="2" key="1">
    <citation type="journal article" date="2011" name="MBio">
        <title>Novel metabolic attributes of the genus Cyanothece, comprising a group of unicellular nitrogen-fixing Cyanobacteria.</title>
        <authorList>
            <person name="Bandyopadhyay A."/>
            <person name="Elvitigala T."/>
            <person name="Welsh E."/>
            <person name="Stockel J."/>
            <person name="Liberton M."/>
            <person name="Min H."/>
            <person name="Sherman L.A."/>
            <person name="Pakrasi H.B."/>
        </authorList>
    </citation>
    <scope>NUCLEOTIDE SEQUENCE [LARGE SCALE GENOMIC DNA]</scope>
    <source>
        <strain evidence="2">PCC 7424</strain>
    </source>
</reference>
<evidence type="ECO:0000313" key="2">
    <source>
        <dbReference type="Proteomes" id="UP000002384"/>
    </source>
</evidence>
<name>B7K8G3_GLOC7</name>
<dbReference type="AlphaFoldDB" id="B7K8G3"/>
<organism evidence="1 2">
    <name type="scientific">Gloeothece citriformis (strain PCC 7424)</name>
    <name type="common">Cyanothece sp. (strain PCC 7424)</name>
    <dbReference type="NCBI Taxonomy" id="65393"/>
    <lineage>
        <taxon>Bacteria</taxon>
        <taxon>Bacillati</taxon>
        <taxon>Cyanobacteriota</taxon>
        <taxon>Cyanophyceae</taxon>
        <taxon>Oscillatoriophycideae</taxon>
        <taxon>Chroococcales</taxon>
        <taxon>Aphanothecaceae</taxon>
        <taxon>Gloeothece</taxon>
        <taxon>Gloeothece citriformis</taxon>
    </lineage>
</organism>
<dbReference type="KEGG" id="cyc:PCC7424_1482"/>
<evidence type="ECO:0000313" key="1">
    <source>
        <dbReference type="EMBL" id="ACK69923.1"/>
    </source>
</evidence>
<dbReference type="STRING" id="65393.PCC7424_1482"/>
<protein>
    <submittedName>
        <fullName evidence="1">Uncharacterized protein</fullName>
    </submittedName>
</protein>
<accession>B7K8G3</accession>
<sequence length="36" mass="4438">MRRGRILQFEREDCVVKIFNKWYKTTGVLRPTRLNL</sequence>
<proteinExistence type="predicted"/>
<dbReference type="EMBL" id="CP001291">
    <property type="protein sequence ID" value="ACK69923.1"/>
    <property type="molecule type" value="Genomic_DNA"/>
</dbReference>
<gene>
    <name evidence="1" type="ordered locus">PCC7424_1482</name>
</gene>
<dbReference type="HOGENOM" id="CLU_3355731_0_0_3"/>